<dbReference type="Proteomes" id="UP000232323">
    <property type="component" value="Unassembled WGS sequence"/>
</dbReference>
<dbReference type="EMBL" id="BEGY01000036">
    <property type="protein sequence ID" value="GAX78839.1"/>
    <property type="molecule type" value="Genomic_DNA"/>
</dbReference>
<evidence type="ECO:0000313" key="4">
    <source>
        <dbReference type="Proteomes" id="UP000232323"/>
    </source>
</evidence>
<comment type="caution">
    <text evidence="3">The sequence shown here is derived from an EMBL/GenBank/DDBJ whole genome shotgun (WGS) entry which is preliminary data.</text>
</comment>
<evidence type="ECO:0000256" key="1">
    <source>
        <dbReference type="PROSITE-ProRule" id="PRU00042"/>
    </source>
</evidence>
<protein>
    <recommendedName>
        <fullName evidence="2">C2H2-type domain-containing protein</fullName>
    </recommendedName>
</protein>
<dbReference type="PROSITE" id="PS50157">
    <property type="entry name" value="ZINC_FINGER_C2H2_2"/>
    <property type="match status" value="1"/>
</dbReference>
<gene>
    <name evidence="3" type="ORF">CEUSTIGMA_g6277.t1</name>
</gene>
<dbReference type="GO" id="GO:0008270">
    <property type="term" value="F:zinc ion binding"/>
    <property type="evidence" value="ECO:0007669"/>
    <property type="project" value="UniProtKB-KW"/>
</dbReference>
<keyword evidence="1" id="KW-0863">Zinc-finger</keyword>
<dbReference type="OrthoDB" id="3518456at2759"/>
<evidence type="ECO:0000259" key="2">
    <source>
        <dbReference type="PROSITE" id="PS50157"/>
    </source>
</evidence>
<accession>A0A250X7E6</accession>
<dbReference type="PANTHER" id="PTHR35744">
    <property type="entry name" value="C2H2-TYPE DOMAIN-CONTAINING PROTEIN"/>
    <property type="match status" value="1"/>
</dbReference>
<reference evidence="3 4" key="1">
    <citation type="submission" date="2017-08" db="EMBL/GenBank/DDBJ databases">
        <title>Acidophilic green algal genome provides insights into adaptation to an acidic environment.</title>
        <authorList>
            <person name="Hirooka S."/>
            <person name="Hirose Y."/>
            <person name="Kanesaki Y."/>
            <person name="Higuchi S."/>
            <person name="Fujiwara T."/>
            <person name="Onuma R."/>
            <person name="Era A."/>
            <person name="Ohbayashi R."/>
            <person name="Uzuka A."/>
            <person name="Nozaki H."/>
            <person name="Yoshikawa H."/>
            <person name="Miyagishima S.Y."/>
        </authorList>
    </citation>
    <scope>NUCLEOTIDE SEQUENCE [LARGE SCALE GENOMIC DNA]</scope>
    <source>
        <strain evidence="3 4">NIES-2499</strain>
    </source>
</reference>
<dbReference type="PANTHER" id="PTHR35744:SF4">
    <property type="entry name" value="OS04G0464600 PROTEIN"/>
    <property type="match status" value="1"/>
</dbReference>
<evidence type="ECO:0000313" key="3">
    <source>
        <dbReference type="EMBL" id="GAX78839.1"/>
    </source>
</evidence>
<feature type="domain" description="C2H2-type" evidence="2">
    <location>
        <begin position="18"/>
        <end position="46"/>
    </location>
</feature>
<dbReference type="STRING" id="1157962.A0A250X7E6"/>
<dbReference type="PROSITE" id="PS00028">
    <property type="entry name" value="ZINC_FINGER_C2H2_1"/>
    <property type="match status" value="1"/>
</dbReference>
<sequence>MKRRYLNELIMTEVEDDLNCTLCGRKFKSVADLSKHFKQLHEREHKKKMGSGSPKRLRKYLESDKAERYHEAAGESAGGDKSRKRVQSGLSLKLLLLKLYISLQDVAQMDQAADIALTKKVKNLLIMAMAAHKALALKGILKERGATSPANPQDPEPSIAPPVVFKEYQRVIVIISDDLTVKSTSSMLTMRVNT</sequence>
<organism evidence="3 4">
    <name type="scientific">Chlamydomonas eustigma</name>
    <dbReference type="NCBI Taxonomy" id="1157962"/>
    <lineage>
        <taxon>Eukaryota</taxon>
        <taxon>Viridiplantae</taxon>
        <taxon>Chlorophyta</taxon>
        <taxon>core chlorophytes</taxon>
        <taxon>Chlorophyceae</taxon>
        <taxon>CS clade</taxon>
        <taxon>Chlamydomonadales</taxon>
        <taxon>Chlamydomonadaceae</taxon>
        <taxon>Chlamydomonas</taxon>
    </lineage>
</organism>
<dbReference type="InterPro" id="IPR013087">
    <property type="entry name" value="Znf_C2H2_type"/>
</dbReference>
<name>A0A250X7E6_9CHLO</name>
<keyword evidence="1" id="KW-0862">Zinc</keyword>
<keyword evidence="1" id="KW-0479">Metal-binding</keyword>
<proteinExistence type="predicted"/>
<keyword evidence="4" id="KW-1185">Reference proteome</keyword>
<dbReference type="AlphaFoldDB" id="A0A250X7E6"/>